<evidence type="ECO:0000313" key="5">
    <source>
        <dbReference type="EMBL" id="PIA62084.1"/>
    </source>
</evidence>
<dbReference type="SMART" id="SM00512">
    <property type="entry name" value="Skp1"/>
    <property type="match status" value="1"/>
</dbReference>
<keyword evidence="6" id="KW-1185">Reference proteome</keyword>
<feature type="domain" description="SKP1 component dimerisation" evidence="4">
    <location>
        <begin position="69"/>
        <end position="116"/>
    </location>
</feature>
<dbReference type="PANTHER" id="PTHR11165">
    <property type="entry name" value="SKP1"/>
    <property type="match status" value="1"/>
</dbReference>
<dbReference type="Gene3D" id="3.30.710.10">
    <property type="entry name" value="Potassium Channel Kv1.1, Chain A"/>
    <property type="match status" value="1"/>
</dbReference>
<dbReference type="Pfam" id="PF01466">
    <property type="entry name" value="Skp1"/>
    <property type="match status" value="1"/>
</dbReference>
<dbReference type="InterPro" id="IPR011333">
    <property type="entry name" value="SKP1/BTB/POZ_sf"/>
</dbReference>
<dbReference type="Proteomes" id="UP000230069">
    <property type="component" value="Unassembled WGS sequence"/>
</dbReference>
<dbReference type="GO" id="GO:0006511">
    <property type="term" value="P:ubiquitin-dependent protein catabolic process"/>
    <property type="evidence" value="ECO:0007669"/>
    <property type="project" value="InterPro"/>
</dbReference>
<dbReference type="AlphaFoldDB" id="A0A2G5F262"/>
<dbReference type="STRING" id="218851.A0A2G5F262"/>
<dbReference type="InterPro" id="IPR036296">
    <property type="entry name" value="SKP1-like_dim_sf"/>
</dbReference>
<dbReference type="PIRSF" id="PIRSF028729">
    <property type="entry name" value="E3_ubiquit_lig_SCF_Skp"/>
    <property type="match status" value="1"/>
</dbReference>
<gene>
    <name evidence="5" type="ORF">AQUCO_00200226v1</name>
</gene>
<evidence type="ECO:0000259" key="4">
    <source>
        <dbReference type="Pfam" id="PF01466"/>
    </source>
</evidence>
<sequence>MIEDGYVDEISILPSIDVCALKMVIKYCEKHFDQISSSEEMKKWDAKFVDVDPPILQELLLAATDLEIQGLVDIITQKFADIITGKTVEELREMFLIENDWTPEEEAAIREENAWAFK</sequence>
<accession>A0A2G5F262</accession>
<protein>
    <recommendedName>
        <fullName evidence="4">SKP1 component dimerisation domain-containing protein</fullName>
    </recommendedName>
</protein>
<evidence type="ECO:0000256" key="2">
    <source>
        <dbReference type="ARBA" id="ARBA00009993"/>
    </source>
</evidence>
<dbReference type="InterPro" id="IPR016897">
    <property type="entry name" value="SKP1"/>
</dbReference>
<dbReference type="GO" id="GO:0016567">
    <property type="term" value="P:protein ubiquitination"/>
    <property type="evidence" value="ECO:0007669"/>
    <property type="project" value="UniProtKB-UniPathway"/>
</dbReference>
<evidence type="ECO:0000256" key="3">
    <source>
        <dbReference type="ARBA" id="ARBA00022786"/>
    </source>
</evidence>
<dbReference type="UniPathway" id="UPA00143"/>
<dbReference type="InterPro" id="IPR016072">
    <property type="entry name" value="Skp1_comp_dimer"/>
</dbReference>
<reference evidence="5 6" key="1">
    <citation type="submission" date="2017-09" db="EMBL/GenBank/DDBJ databases">
        <title>WGS assembly of Aquilegia coerulea Goldsmith.</title>
        <authorList>
            <person name="Hodges S."/>
            <person name="Kramer E."/>
            <person name="Nordborg M."/>
            <person name="Tomkins J."/>
            <person name="Borevitz J."/>
            <person name="Derieg N."/>
            <person name="Yan J."/>
            <person name="Mihaltcheva S."/>
            <person name="Hayes R.D."/>
            <person name="Rokhsar D."/>
        </authorList>
    </citation>
    <scope>NUCLEOTIDE SEQUENCE [LARGE SCALE GENOMIC DNA]</scope>
    <source>
        <strain evidence="6">cv. Goldsmith</strain>
    </source>
</reference>
<dbReference type="SUPFAM" id="SSF81382">
    <property type="entry name" value="Skp1 dimerisation domain-like"/>
    <property type="match status" value="1"/>
</dbReference>
<evidence type="ECO:0000256" key="1">
    <source>
        <dbReference type="ARBA" id="ARBA00004906"/>
    </source>
</evidence>
<proteinExistence type="inferred from homology"/>
<dbReference type="InterPro" id="IPR001232">
    <property type="entry name" value="SKP1-like"/>
</dbReference>
<evidence type="ECO:0000313" key="6">
    <source>
        <dbReference type="Proteomes" id="UP000230069"/>
    </source>
</evidence>
<dbReference type="OrthoDB" id="7827685at2759"/>
<dbReference type="EMBL" id="KZ305019">
    <property type="protein sequence ID" value="PIA62084.1"/>
    <property type="molecule type" value="Genomic_DNA"/>
</dbReference>
<organism evidence="5 6">
    <name type="scientific">Aquilegia coerulea</name>
    <name type="common">Rocky mountain columbine</name>
    <dbReference type="NCBI Taxonomy" id="218851"/>
    <lineage>
        <taxon>Eukaryota</taxon>
        <taxon>Viridiplantae</taxon>
        <taxon>Streptophyta</taxon>
        <taxon>Embryophyta</taxon>
        <taxon>Tracheophyta</taxon>
        <taxon>Spermatophyta</taxon>
        <taxon>Magnoliopsida</taxon>
        <taxon>Ranunculales</taxon>
        <taxon>Ranunculaceae</taxon>
        <taxon>Thalictroideae</taxon>
        <taxon>Aquilegia</taxon>
    </lineage>
</organism>
<name>A0A2G5F262_AQUCA</name>
<comment type="pathway">
    <text evidence="1">Protein modification; protein ubiquitination.</text>
</comment>
<comment type="similarity">
    <text evidence="2">Belongs to the SKP1 family.</text>
</comment>
<dbReference type="InParanoid" id="A0A2G5F262"/>
<dbReference type="GO" id="GO:0009867">
    <property type="term" value="P:jasmonic acid mediated signaling pathway"/>
    <property type="evidence" value="ECO:0007669"/>
    <property type="project" value="UniProtKB-ARBA"/>
</dbReference>
<keyword evidence="3" id="KW-0833">Ubl conjugation pathway</keyword>